<organism evidence="2 3">
    <name type="scientific">Agrobacterium rosae</name>
    <dbReference type="NCBI Taxonomy" id="1972867"/>
    <lineage>
        <taxon>Bacteria</taxon>
        <taxon>Pseudomonadati</taxon>
        <taxon>Pseudomonadota</taxon>
        <taxon>Alphaproteobacteria</taxon>
        <taxon>Hyphomicrobiales</taxon>
        <taxon>Rhizobiaceae</taxon>
        <taxon>Rhizobium/Agrobacterium group</taxon>
        <taxon>Agrobacterium</taxon>
    </lineage>
</organism>
<keyword evidence="1" id="KW-0812">Transmembrane</keyword>
<dbReference type="Proteomes" id="UP000187891">
    <property type="component" value="Unassembled WGS sequence"/>
</dbReference>
<evidence type="ECO:0000313" key="2">
    <source>
        <dbReference type="EMBL" id="SCX29774.1"/>
    </source>
</evidence>
<dbReference type="EMBL" id="FMUE01000008">
    <property type="protein sequence ID" value="SCX29774.1"/>
    <property type="molecule type" value="Genomic_DNA"/>
</dbReference>
<keyword evidence="1" id="KW-0472">Membrane</keyword>
<dbReference type="AlphaFoldDB" id="A0A1R3TZP2"/>
<feature type="transmembrane region" description="Helical" evidence="1">
    <location>
        <begin position="6"/>
        <end position="31"/>
    </location>
</feature>
<proteinExistence type="predicted"/>
<evidence type="ECO:0000313" key="3">
    <source>
        <dbReference type="Proteomes" id="UP000187891"/>
    </source>
</evidence>
<evidence type="ECO:0000256" key="1">
    <source>
        <dbReference type="SAM" id="Phobius"/>
    </source>
</evidence>
<sequence>MTPELVTLIAAAVAAVAAIAAAVVSGFGVYIQSRTVSKMKIAEYRREWVEELRRNIVEFIAGKVSAKEAKRLRDVARTKGDDNEANKQHENYLVAIQRMGKSYVFIRLCLNPNEELHVELENVLDLVQNGTDAEIDAGIKKLGFSLTEKSRQVLKAEWDRLKKES</sequence>
<dbReference type="RefSeq" id="WP_077121425.1">
    <property type="nucleotide sequence ID" value="NZ_FMUE01000008.1"/>
</dbReference>
<name>A0A1R3TZP2_9HYPH</name>
<reference evidence="3" key="1">
    <citation type="submission" date="2016-10" db="EMBL/GenBank/DDBJ databases">
        <authorList>
            <person name="Wibberg D."/>
        </authorList>
    </citation>
    <scope>NUCLEOTIDE SEQUENCE [LARGE SCALE GENOMIC DNA]</scope>
</reference>
<gene>
    <name evidence="2" type="ORF">DSM25559_3418</name>
</gene>
<keyword evidence="1" id="KW-1133">Transmembrane helix</keyword>
<accession>A0A1R3TZP2</accession>
<dbReference type="STRING" id="1907666.DSM25559_3418"/>
<protein>
    <submittedName>
        <fullName evidence="2">Uncharacterized protein</fullName>
    </submittedName>
</protein>